<dbReference type="SUPFAM" id="SSF49493">
    <property type="entry name" value="HSP40/DnaJ peptide-binding domain"/>
    <property type="match status" value="2"/>
</dbReference>
<organism evidence="3">
    <name type="scientific">viral metagenome</name>
    <dbReference type="NCBI Taxonomy" id="1070528"/>
    <lineage>
        <taxon>unclassified sequences</taxon>
        <taxon>metagenomes</taxon>
        <taxon>organismal metagenomes</taxon>
    </lineage>
</organism>
<dbReference type="Pfam" id="PF00226">
    <property type="entry name" value="DnaJ"/>
    <property type="match status" value="1"/>
</dbReference>
<reference evidence="3" key="1">
    <citation type="journal article" date="2020" name="Nature">
        <title>Giant virus diversity and host interactions through global metagenomics.</title>
        <authorList>
            <person name="Schulz F."/>
            <person name="Roux S."/>
            <person name="Paez-Espino D."/>
            <person name="Jungbluth S."/>
            <person name="Walsh D.A."/>
            <person name="Denef V.J."/>
            <person name="McMahon K.D."/>
            <person name="Konstantinidis K.T."/>
            <person name="Eloe-Fadrosh E.A."/>
            <person name="Kyrpides N.C."/>
            <person name="Woyke T."/>
        </authorList>
    </citation>
    <scope>NUCLEOTIDE SEQUENCE</scope>
    <source>
        <strain evidence="3">GVMAG-M-3300014204-73</strain>
    </source>
</reference>
<dbReference type="InterPro" id="IPR036869">
    <property type="entry name" value="J_dom_sf"/>
</dbReference>
<dbReference type="InterPro" id="IPR001623">
    <property type="entry name" value="DnaJ_domain"/>
</dbReference>
<proteinExistence type="predicted"/>
<accession>A0A6C0BLU4</accession>
<dbReference type="InterPro" id="IPR002939">
    <property type="entry name" value="DnaJ_C"/>
</dbReference>
<dbReference type="CDD" id="cd10747">
    <property type="entry name" value="DnaJ_C"/>
    <property type="match status" value="1"/>
</dbReference>
<sequence length="317" mass="35848">MADYYQILGVSRTATTIEITTAYRNLAKIHHPDKPGGDVDRFKEISQAYHILSNERQRQMYDLQGESGILLNERRTRNGRNDRNDRSEQNEIQSQTFPIPPNNSAFNHIFEHFFGATTDPTYAILDLSLEESYTGCQKKLVYARKIVCQTCLGKKTRDKCQSCAGLKIINTMNSVDVMIQPGMPNDHQITLSQLGDEEINKSPGDLLIQLKVYNHTPFRVNGSDLHLEQSVSLVEALNGVDQTVPFLDGSQIRLTTLPGQMVGGHQPVMYKGSGMPIYDPSHLTYGNLYVTYRIELPNALPDDVKSQIIQLIQLYYH</sequence>
<evidence type="ECO:0000313" key="3">
    <source>
        <dbReference type="EMBL" id="QHS92549.1"/>
    </source>
</evidence>
<dbReference type="AlphaFoldDB" id="A0A6C0BLU4"/>
<dbReference type="Pfam" id="PF01556">
    <property type="entry name" value="DnaJ_C"/>
    <property type="match status" value="1"/>
</dbReference>
<dbReference type="CDD" id="cd06257">
    <property type="entry name" value="DnaJ"/>
    <property type="match status" value="1"/>
</dbReference>
<evidence type="ECO:0000256" key="1">
    <source>
        <dbReference type="SAM" id="MobiDB-lite"/>
    </source>
</evidence>
<dbReference type="InterPro" id="IPR044713">
    <property type="entry name" value="DNJA1/2-like"/>
</dbReference>
<dbReference type="Gene3D" id="1.10.287.110">
    <property type="entry name" value="DnaJ domain"/>
    <property type="match status" value="1"/>
</dbReference>
<feature type="compositionally biased region" description="Basic and acidic residues" evidence="1">
    <location>
        <begin position="72"/>
        <end position="89"/>
    </location>
</feature>
<protein>
    <recommendedName>
        <fullName evidence="2">J domain-containing protein</fullName>
    </recommendedName>
</protein>
<dbReference type="PRINTS" id="PR00625">
    <property type="entry name" value="JDOMAIN"/>
</dbReference>
<dbReference type="SUPFAM" id="SSF46565">
    <property type="entry name" value="Chaperone J-domain"/>
    <property type="match status" value="1"/>
</dbReference>
<feature type="domain" description="J" evidence="2">
    <location>
        <begin position="3"/>
        <end position="65"/>
    </location>
</feature>
<dbReference type="Gene3D" id="2.60.260.20">
    <property type="entry name" value="Urease metallochaperone UreE, N-terminal domain"/>
    <property type="match status" value="2"/>
</dbReference>
<dbReference type="GO" id="GO:0051082">
    <property type="term" value="F:unfolded protein binding"/>
    <property type="evidence" value="ECO:0007669"/>
    <property type="project" value="InterPro"/>
</dbReference>
<dbReference type="EMBL" id="MN739181">
    <property type="protein sequence ID" value="QHS92549.1"/>
    <property type="molecule type" value="Genomic_DNA"/>
</dbReference>
<dbReference type="SMART" id="SM00271">
    <property type="entry name" value="DnaJ"/>
    <property type="match status" value="1"/>
</dbReference>
<dbReference type="PANTHER" id="PTHR43888">
    <property type="entry name" value="DNAJ-LIKE-2, ISOFORM A-RELATED"/>
    <property type="match status" value="1"/>
</dbReference>
<dbReference type="GO" id="GO:0030544">
    <property type="term" value="F:Hsp70 protein binding"/>
    <property type="evidence" value="ECO:0007669"/>
    <property type="project" value="InterPro"/>
</dbReference>
<name>A0A6C0BLU4_9ZZZZ</name>
<dbReference type="GO" id="GO:0006457">
    <property type="term" value="P:protein folding"/>
    <property type="evidence" value="ECO:0007669"/>
    <property type="project" value="InterPro"/>
</dbReference>
<dbReference type="PROSITE" id="PS50076">
    <property type="entry name" value="DNAJ_2"/>
    <property type="match status" value="1"/>
</dbReference>
<feature type="region of interest" description="Disordered" evidence="1">
    <location>
        <begin position="71"/>
        <end position="98"/>
    </location>
</feature>
<evidence type="ECO:0000259" key="2">
    <source>
        <dbReference type="PROSITE" id="PS50076"/>
    </source>
</evidence>
<dbReference type="InterPro" id="IPR008971">
    <property type="entry name" value="HSP40/DnaJ_pept-bd"/>
</dbReference>